<keyword evidence="10" id="KW-1185">Reference proteome</keyword>
<feature type="domain" description="Zn(2)-C6 fungal-type" evidence="8">
    <location>
        <begin position="314"/>
        <end position="342"/>
    </location>
</feature>
<dbReference type="InterPro" id="IPR036864">
    <property type="entry name" value="Zn2-C6_fun-type_DNA-bd_sf"/>
</dbReference>
<dbReference type="Gene3D" id="4.10.240.10">
    <property type="entry name" value="Zn(2)-C6 fungal-type DNA-binding domain"/>
    <property type="match status" value="1"/>
</dbReference>
<dbReference type="EMBL" id="MU855534">
    <property type="protein sequence ID" value="KAK3902075.1"/>
    <property type="molecule type" value="Genomic_DNA"/>
</dbReference>
<evidence type="ECO:0000256" key="1">
    <source>
        <dbReference type="ARBA" id="ARBA00022723"/>
    </source>
</evidence>
<protein>
    <recommendedName>
        <fullName evidence="8">Zn(2)-C6 fungal-type domain-containing protein</fullName>
    </recommendedName>
</protein>
<dbReference type="InterPro" id="IPR052360">
    <property type="entry name" value="Transcr_Regulatory_Proteins"/>
</dbReference>
<feature type="region of interest" description="Disordered" evidence="7">
    <location>
        <begin position="1"/>
        <end position="196"/>
    </location>
</feature>
<accession>A0AAN6RT65</accession>
<reference evidence="9" key="1">
    <citation type="journal article" date="2023" name="Mol. Phylogenet. Evol.">
        <title>Genome-scale phylogeny and comparative genomics of the fungal order Sordariales.</title>
        <authorList>
            <person name="Hensen N."/>
            <person name="Bonometti L."/>
            <person name="Westerberg I."/>
            <person name="Brannstrom I.O."/>
            <person name="Guillou S."/>
            <person name="Cros-Aarteil S."/>
            <person name="Calhoun S."/>
            <person name="Haridas S."/>
            <person name="Kuo A."/>
            <person name="Mondo S."/>
            <person name="Pangilinan J."/>
            <person name="Riley R."/>
            <person name="LaButti K."/>
            <person name="Andreopoulos B."/>
            <person name="Lipzen A."/>
            <person name="Chen C."/>
            <person name="Yan M."/>
            <person name="Daum C."/>
            <person name="Ng V."/>
            <person name="Clum A."/>
            <person name="Steindorff A."/>
            <person name="Ohm R.A."/>
            <person name="Martin F."/>
            <person name="Silar P."/>
            <person name="Natvig D.O."/>
            <person name="Lalanne C."/>
            <person name="Gautier V."/>
            <person name="Ament-Velasquez S.L."/>
            <person name="Kruys A."/>
            <person name="Hutchinson M.I."/>
            <person name="Powell A.J."/>
            <person name="Barry K."/>
            <person name="Miller A.N."/>
            <person name="Grigoriev I.V."/>
            <person name="Debuchy R."/>
            <person name="Gladieux P."/>
            <person name="Hiltunen Thoren M."/>
            <person name="Johannesson H."/>
        </authorList>
    </citation>
    <scope>NUCLEOTIDE SEQUENCE</scope>
    <source>
        <strain evidence="9">CBS 103.79</strain>
    </source>
</reference>
<dbReference type="GO" id="GO:0000981">
    <property type="term" value="F:DNA-binding transcription factor activity, RNA polymerase II-specific"/>
    <property type="evidence" value="ECO:0007669"/>
    <property type="project" value="InterPro"/>
</dbReference>
<evidence type="ECO:0000256" key="3">
    <source>
        <dbReference type="ARBA" id="ARBA00023015"/>
    </source>
</evidence>
<evidence type="ECO:0000256" key="2">
    <source>
        <dbReference type="ARBA" id="ARBA00022833"/>
    </source>
</evidence>
<evidence type="ECO:0000256" key="6">
    <source>
        <dbReference type="ARBA" id="ARBA00023242"/>
    </source>
</evidence>
<reference evidence="9" key="2">
    <citation type="submission" date="2023-05" db="EMBL/GenBank/DDBJ databases">
        <authorList>
            <consortium name="Lawrence Berkeley National Laboratory"/>
            <person name="Steindorff A."/>
            <person name="Hensen N."/>
            <person name="Bonometti L."/>
            <person name="Westerberg I."/>
            <person name="Brannstrom I.O."/>
            <person name="Guillou S."/>
            <person name="Cros-Aarteil S."/>
            <person name="Calhoun S."/>
            <person name="Haridas S."/>
            <person name="Kuo A."/>
            <person name="Mondo S."/>
            <person name="Pangilinan J."/>
            <person name="Riley R."/>
            <person name="Labutti K."/>
            <person name="Andreopoulos B."/>
            <person name="Lipzen A."/>
            <person name="Chen C."/>
            <person name="Yanf M."/>
            <person name="Daum C."/>
            <person name="Ng V."/>
            <person name="Clum A."/>
            <person name="Ohm R."/>
            <person name="Martin F."/>
            <person name="Silar P."/>
            <person name="Natvig D."/>
            <person name="Lalanne C."/>
            <person name="Gautier V."/>
            <person name="Ament-Velasquez S.L."/>
            <person name="Kruys A."/>
            <person name="Hutchinson M.I."/>
            <person name="Powell A.J."/>
            <person name="Barry K."/>
            <person name="Miller A.N."/>
            <person name="Grigoriev I.V."/>
            <person name="Debuchy R."/>
            <person name="Gladieux P."/>
            <person name="Thoren M.H."/>
            <person name="Johannesson H."/>
        </authorList>
    </citation>
    <scope>NUCLEOTIDE SEQUENCE</scope>
    <source>
        <strain evidence="9">CBS 103.79</strain>
    </source>
</reference>
<gene>
    <name evidence="9" type="ORF">C8A05DRAFT_44418</name>
</gene>
<dbReference type="SUPFAM" id="SSF57701">
    <property type="entry name" value="Zn2/Cys6 DNA-binding domain"/>
    <property type="match status" value="1"/>
</dbReference>
<dbReference type="PRINTS" id="PR01217">
    <property type="entry name" value="PRICHEXTENSN"/>
</dbReference>
<dbReference type="Proteomes" id="UP001303889">
    <property type="component" value="Unassembled WGS sequence"/>
</dbReference>
<dbReference type="CDD" id="cd00067">
    <property type="entry name" value="GAL4"/>
    <property type="match status" value="1"/>
</dbReference>
<dbReference type="GO" id="GO:0003677">
    <property type="term" value="F:DNA binding"/>
    <property type="evidence" value="ECO:0007669"/>
    <property type="project" value="UniProtKB-KW"/>
</dbReference>
<feature type="compositionally biased region" description="Pro residues" evidence="7">
    <location>
        <begin position="1"/>
        <end position="10"/>
    </location>
</feature>
<sequence length="754" mass="82126">MAQPPKPAPLRPQSSLDLVPAQPRVQPDLDALVEQTYHDGQQQGQHHQQQQQQPQGEQHPQSQRQPNSQYNPLPQRQQHQPSQQQGPESTQPSEALQPSDALPPSGDTHPVDRKGGCRPGIGDDRASADGVLTAVTNPNTHASVARPAEPAPAGHNVQSNTQHNDGAPVPTFPDMSNTQPPPGPARQPVTYASPAAYPPTGMPPVSQYMYSVPSDPYRPNPTTLPSMRTLDHRQPQTQPQHGIPLGAHMATQMTPAPAPAHMGYYGVHPHSHMYGLPDPNAMRFALAPGLVHDPRIALSGGRHKKEIKRRTKTGCLTCRKRRIKCDEAHPTCNNCKKSKRECLGYDPIFKQQQGPAVIQPAPSTQPPPPAPATTVPSSAPHPYQTPSYPPPLPSSTAPDSTASTAPTSIKPEPSYDYSTAIDPALQGADTSTASARPPRYQPNSLGTAVGQPGAKMKVDELVALGGMPHHSPSAPPSAEMLDEMTRLYHEVYVPGLVLFFETRWYDLAKHGTMAANSTATLHDNPSIVSLFSSFIRSISRIKSTDPADMVDSDHLELAVVWALARLPLSVPLPQRQQYPGPIPAEDDPWEVRGRLQVFETLIAGETLASSPLTPPPTGNVHPLRRNELEFWHQLSKYLLHENASALPAAVSARERCLGVMRSLLDGRENRDVLYSIAVLREYTAHWDASHSEQNVPSHLEESDSRSKLAVATRFIRDESTSAGGTTNVVRRFADLAYRAFVRPGVNVNRSRGMV</sequence>
<evidence type="ECO:0000259" key="8">
    <source>
        <dbReference type="PROSITE" id="PS50048"/>
    </source>
</evidence>
<proteinExistence type="predicted"/>
<keyword evidence="3" id="KW-0805">Transcription regulation</keyword>
<dbReference type="Pfam" id="PF00172">
    <property type="entry name" value="Zn_clus"/>
    <property type="match status" value="1"/>
</dbReference>
<dbReference type="AlphaFoldDB" id="A0AAN6RT65"/>
<evidence type="ECO:0000256" key="5">
    <source>
        <dbReference type="ARBA" id="ARBA00023163"/>
    </source>
</evidence>
<evidence type="ECO:0000313" key="10">
    <source>
        <dbReference type="Proteomes" id="UP001303889"/>
    </source>
</evidence>
<dbReference type="PROSITE" id="PS00463">
    <property type="entry name" value="ZN2_CY6_FUNGAL_1"/>
    <property type="match status" value="1"/>
</dbReference>
<keyword evidence="4" id="KW-0238">DNA-binding</keyword>
<evidence type="ECO:0000313" key="9">
    <source>
        <dbReference type="EMBL" id="KAK3902075.1"/>
    </source>
</evidence>
<name>A0AAN6RT65_9PEZI</name>
<keyword evidence="1" id="KW-0479">Metal-binding</keyword>
<feature type="compositionally biased region" description="Low complexity" evidence="7">
    <location>
        <begin position="394"/>
        <end position="408"/>
    </location>
</feature>
<feature type="compositionally biased region" description="Basic and acidic residues" evidence="7">
    <location>
        <begin position="109"/>
        <end position="127"/>
    </location>
</feature>
<keyword evidence="5" id="KW-0804">Transcription</keyword>
<feature type="compositionally biased region" description="Low complexity" evidence="7">
    <location>
        <begin position="40"/>
        <end position="87"/>
    </location>
</feature>
<keyword evidence="6" id="KW-0539">Nucleus</keyword>
<keyword evidence="2" id="KW-0862">Zinc</keyword>
<dbReference type="InterPro" id="IPR001138">
    <property type="entry name" value="Zn2Cys6_DnaBD"/>
</dbReference>
<dbReference type="SMART" id="SM00066">
    <property type="entry name" value="GAL4"/>
    <property type="match status" value="1"/>
</dbReference>
<dbReference type="PANTHER" id="PTHR36206">
    <property type="entry name" value="ASPERCRYPTIN BIOSYNTHESIS CLUSTER-SPECIFIC TRANSCRIPTION REGULATOR ATNN-RELATED"/>
    <property type="match status" value="1"/>
</dbReference>
<evidence type="ECO:0000256" key="7">
    <source>
        <dbReference type="SAM" id="MobiDB-lite"/>
    </source>
</evidence>
<dbReference type="PROSITE" id="PS50048">
    <property type="entry name" value="ZN2_CY6_FUNGAL_2"/>
    <property type="match status" value="1"/>
</dbReference>
<dbReference type="PANTHER" id="PTHR36206:SF13">
    <property type="entry name" value="TRANSCRIPTIONAL REGULATORY PROTEIN MOC3"/>
    <property type="match status" value="1"/>
</dbReference>
<dbReference type="GO" id="GO:0008270">
    <property type="term" value="F:zinc ion binding"/>
    <property type="evidence" value="ECO:0007669"/>
    <property type="project" value="InterPro"/>
</dbReference>
<feature type="region of interest" description="Disordered" evidence="7">
    <location>
        <begin position="357"/>
        <end position="453"/>
    </location>
</feature>
<evidence type="ECO:0000256" key="4">
    <source>
        <dbReference type="ARBA" id="ARBA00023125"/>
    </source>
</evidence>
<feature type="compositionally biased region" description="Low complexity" evidence="7">
    <location>
        <begin position="372"/>
        <end position="386"/>
    </location>
</feature>
<organism evidence="9 10">
    <name type="scientific">Staphylotrichum tortipilum</name>
    <dbReference type="NCBI Taxonomy" id="2831512"/>
    <lineage>
        <taxon>Eukaryota</taxon>
        <taxon>Fungi</taxon>
        <taxon>Dikarya</taxon>
        <taxon>Ascomycota</taxon>
        <taxon>Pezizomycotina</taxon>
        <taxon>Sordariomycetes</taxon>
        <taxon>Sordariomycetidae</taxon>
        <taxon>Sordariales</taxon>
        <taxon>Chaetomiaceae</taxon>
        <taxon>Staphylotrichum</taxon>
    </lineage>
</organism>
<comment type="caution">
    <text evidence="9">The sequence shown here is derived from an EMBL/GenBank/DDBJ whole genome shotgun (WGS) entry which is preliminary data.</text>
</comment>